<evidence type="ECO:0008006" key="4">
    <source>
        <dbReference type="Google" id="ProtNLM"/>
    </source>
</evidence>
<accession>A0A1A7BH97</accession>
<name>A0A1A7BH97_9SPHN</name>
<keyword evidence="1" id="KW-1133">Transmembrane helix</keyword>
<organism evidence="2 3">
    <name type="scientific">Erythrobacter dokdonensis DSW-74</name>
    <dbReference type="NCBI Taxonomy" id="1300349"/>
    <lineage>
        <taxon>Bacteria</taxon>
        <taxon>Pseudomonadati</taxon>
        <taxon>Pseudomonadota</taxon>
        <taxon>Alphaproteobacteria</taxon>
        <taxon>Sphingomonadales</taxon>
        <taxon>Erythrobacteraceae</taxon>
        <taxon>Erythrobacter/Porphyrobacter group</taxon>
        <taxon>Erythrobacter</taxon>
    </lineage>
</organism>
<sequence length="46" mass="5334">MREELAQWDFVALAYGVGLVALAVLALWAWRTMVNAEARRDAMRRR</sequence>
<evidence type="ECO:0000256" key="1">
    <source>
        <dbReference type="SAM" id="Phobius"/>
    </source>
</evidence>
<protein>
    <recommendedName>
        <fullName evidence="4">Heme exporter protein D</fullName>
    </recommendedName>
</protein>
<dbReference type="EMBL" id="LZYB01000001">
    <property type="protein sequence ID" value="OBV11923.1"/>
    <property type="molecule type" value="Genomic_DNA"/>
</dbReference>
<proteinExistence type="predicted"/>
<evidence type="ECO:0000313" key="3">
    <source>
        <dbReference type="Proteomes" id="UP000092484"/>
    </source>
</evidence>
<feature type="transmembrane region" description="Helical" evidence="1">
    <location>
        <begin position="12"/>
        <end position="30"/>
    </location>
</feature>
<reference evidence="2 3" key="1">
    <citation type="submission" date="2016-06" db="EMBL/GenBank/DDBJ databases">
        <title>Genome sequence of Porphyrobacter dokdonensis DSW-74.</title>
        <authorList>
            <person name="Kim J.F."/>
            <person name="Song J.Y."/>
        </authorList>
    </citation>
    <scope>NUCLEOTIDE SEQUENCE [LARGE SCALE GENOMIC DNA]</scope>
    <source>
        <strain evidence="2 3">DSW-74</strain>
    </source>
</reference>
<evidence type="ECO:0000313" key="2">
    <source>
        <dbReference type="EMBL" id="OBV11923.1"/>
    </source>
</evidence>
<keyword evidence="3" id="KW-1185">Reference proteome</keyword>
<dbReference type="AlphaFoldDB" id="A0A1A7BH97"/>
<dbReference type="RefSeq" id="WP_169711374.1">
    <property type="nucleotide sequence ID" value="NZ_LZYB01000001.1"/>
</dbReference>
<gene>
    <name evidence="2" type="ORF">I603_0054</name>
</gene>
<comment type="caution">
    <text evidence="2">The sequence shown here is derived from an EMBL/GenBank/DDBJ whole genome shotgun (WGS) entry which is preliminary data.</text>
</comment>
<dbReference type="STRING" id="1300349.I603_0054"/>
<keyword evidence="1" id="KW-0812">Transmembrane</keyword>
<dbReference type="Proteomes" id="UP000092484">
    <property type="component" value="Unassembled WGS sequence"/>
</dbReference>
<keyword evidence="1" id="KW-0472">Membrane</keyword>